<dbReference type="RefSeq" id="WP_122635722.1">
    <property type="nucleotide sequence ID" value="NZ_QWIU01000002.1"/>
</dbReference>
<dbReference type="PROSITE" id="PS51257">
    <property type="entry name" value="PROKAR_LIPOPROTEIN"/>
    <property type="match status" value="1"/>
</dbReference>
<organism evidence="3 4">
    <name type="scientific">Chryseobacterium nematophagum</name>
    <dbReference type="NCBI Taxonomy" id="2305228"/>
    <lineage>
        <taxon>Bacteria</taxon>
        <taxon>Pseudomonadati</taxon>
        <taxon>Bacteroidota</taxon>
        <taxon>Flavobacteriia</taxon>
        <taxon>Flavobacteriales</taxon>
        <taxon>Weeksellaceae</taxon>
        <taxon>Chryseobacterium group</taxon>
        <taxon>Chryseobacterium</taxon>
    </lineage>
</organism>
<protein>
    <recommendedName>
        <fullName evidence="2">Protein glutaminase domain-containing protein</fullName>
    </recommendedName>
</protein>
<dbReference type="EMBL" id="QWIU01000002">
    <property type="protein sequence ID" value="RNA61582.1"/>
    <property type="molecule type" value="Genomic_DNA"/>
</dbReference>
<dbReference type="Pfam" id="PF18626">
    <property type="entry name" value="Gln_deamidase_2"/>
    <property type="match status" value="1"/>
</dbReference>
<dbReference type="Gene3D" id="2.40.50.340">
    <property type="match status" value="1"/>
</dbReference>
<feature type="signal peptide" evidence="1">
    <location>
        <begin position="1"/>
        <end position="22"/>
    </location>
</feature>
<dbReference type="Gene3D" id="3.10.620.30">
    <property type="match status" value="1"/>
</dbReference>
<keyword evidence="1" id="KW-0732">Signal</keyword>
<dbReference type="Proteomes" id="UP000278775">
    <property type="component" value="Unassembled WGS sequence"/>
</dbReference>
<evidence type="ECO:0000256" key="1">
    <source>
        <dbReference type="SAM" id="SignalP"/>
    </source>
</evidence>
<dbReference type="AlphaFoldDB" id="A0A3M7TDC2"/>
<feature type="chain" id="PRO_5017998524" description="Protein glutaminase domain-containing protein" evidence="1">
    <location>
        <begin position="23"/>
        <end position="318"/>
    </location>
</feature>
<sequence>MKKTIFLAAMCLVMATVTSCNQDRDMNESFDANPNMESVFSSKVSQEHSKKMIPICINKVNNAYDVLFDEETSVYTISDTEQNKKYVEIIDKAIENESSLSITINNNSITSAKVVHSSYPRRSYDCPEADYRGLKDFSNLGQIKNFASLLSKAGSYKRTPVQRNNGFTAYSWGTPNFEYRTDGCYARAHRMRQILKNYGYKCEKIWLFGNLRAKSGNKTIRWGWHVTIAVKLTNGDRRVIDPAFQDTPMSVKEWEDKCLNKSGMNYNERMPYKIGSAFTTQSKSYLLHKVRGGRYTQSYDNCYEKTTATLNNYRHRRD</sequence>
<proteinExistence type="predicted"/>
<evidence type="ECO:0000259" key="2">
    <source>
        <dbReference type="Pfam" id="PF18626"/>
    </source>
</evidence>
<dbReference type="InterPro" id="IPR041325">
    <property type="entry name" value="Gln_deamidase_2"/>
</dbReference>
<evidence type="ECO:0000313" key="4">
    <source>
        <dbReference type="Proteomes" id="UP000278775"/>
    </source>
</evidence>
<comment type="caution">
    <text evidence="3">The sequence shown here is derived from an EMBL/GenBank/DDBJ whole genome shotgun (WGS) entry which is preliminary data.</text>
</comment>
<evidence type="ECO:0000313" key="3">
    <source>
        <dbReference type="EMBL" id="RNA61582.1"/>
    </source>
</evidence>
<dbReference type="SMR" id="A0A3M7TDC2"/>
<gene>
    <name evidence="3" type="ORF">D1631_06395</name>
</gene>
<accession>A0A3M7TDC2</accession>
<feature type="domain" description="Protein glutaminase" evidence="2">
    <location>
        <begin position="176"/>
        <end position="257"/>
    </location>
</feature>
<dbReference type="OrthoDB" id="8417456at2"/>
<name>A0A3M7TDC2_9FLAO</name>
<reference evidence="3 4" key="1">
    <citation type="submission" date="2018-08" db="EMBL/GenBank/DDBJ databases">
        <title>Chryseobacterium nematophagum: a novel matrix digesting pathogen of nematodes.</title>
        <authorList>
            <person name="Page A."/>
            <person name="Roberts M."/>
            <person name="Felix M.-A."/>
            <person name="Weir W."/>
        </authorList>
    </citation>
    <scope>NUCLEOTIDE SEQUENCE [LARGE SCALE GENOMIC DNA]</scope>
    <source>
        <strain evidence="3 4">JUb129</strain>
    </source>
</reference>